<evidence type="ECO:0000313" key="3">
    <source>
        <dbReference type="EMBL" id="GLO64433.1"/>
    </source>
</evidence>
<comment type="caution">
    <text evidence="3">The sequence shown here is derived from an EMBL/GenBank/DDBJ whole genome shotgun (WGS) entry which is preliminary data.</text>
</comment>
<organism evidence="3 4">
    <name type="scientific">Oceanobacillus kimchii</name>
    <dbReference type="NCBI Taxonomy" id="746691"/>
    <lineage>
        <taxon>Bacteria</taxon>
        <taxon>Bacillati</taxon>
        <taxon>Bacillota</taxon>
        <taxon>Bacilli</taxon>
        <taxon>Bacillales</taxon>
        <taxon>Bacillaceae</taxon>
        <taxon>Oceanobacillus</taxon>
    </lineage>
</organism>
<dbReference type="Gene3D" id="3.40.50.300">
    <property type="entry name" value="P-loop containing nucleotide triphosphate hydrolases"/>
    <property type="match status" value="2"/>
</dbReference>
<sequence length="853" mass="98406">MEDLIKELEDWLSQRTLWIQHATNKILLGNVTEKEIEELMTICKEEIKDEGNMTIEPLKIQKGQISSGEENINLTVGSLSDIKGVNALTPRNPLKIGENLNIIYGQNGSGKSSYVRLFKHFCDSKNIRPLYGNVYEEKTEQSCKIKYNINGENREINWSPDKSSIEDLTHIEIYDSDSAYTYINEENEVTYEPAILRLMSKLIELCNKVSLKISEEIEKNVSILPSIPEKYKKTESSIWLENLSHNVSREEVDAISVWDNDLQDELNVLVNRLAETNPIEKAKVLRKNIKSIDKLVGIINSLFDELSDEKCTLVINAKQNADLKRKVAEEDAKKVFSNAPINTIDNESWRLLWEQARKFSANFVYIDEKFPKVDEDALCVLCQQPLNNDARKRLTSFEEYVKGNLERDAKDAEDQLTKLINELPNIPDIDSFNLMLDSSGIYDDEIRGNITSIIEDMRTRKNHLLNFKSIKDLKILPNYGFVNLLKEEISSLEKQAQSFEEDAKGENRAKIQNQIISLEAKKWLNEQRENIVEEIQRLNYIYVLNEAKKLTRTQVLSTKKSALSEELITEAYVKRFEQELKLLGASHIKIELVKTRTQRGQVLHEIKLSNPRRNVKTIEILSEGEQRIVSFAAFLADIEGKQVNAPLIFDDPISSLDQEYEEAIVARLVEMSRTKQLIVFTHRISLLTLLEEAAKTLEINTNIVCVRREFWGTGEPGDTPLFSKKPDSALNVIYNERLPKAKKVLEDIGREEYELIAKGICSDFRIILERTIETHLLSDIVRRFRRSIQTMGRINNLYKIEQADCELFDTIMTKYSRYEHSQSTEAPVSLPDPQELKEDIGRVMSWTKEFKKR</sequence>
<dbReference type="EMBL" id="BSKO01000001">
    <property type="protein sequence ID" value="GLO64433.1"/>
    <property type="molecule type" value="Genomic_DNA"/>
</dbReference>
<dbReference type="PANTHER" id="PTHR32182">
    <property type="entry name" value="DNA REPLICATION AND REPAIR PROTEIN RECF"/>
    <property type="match status" value="1"/>
</dbReference>
<dbReference type="Pfam" id="PF13166">
    <property type="entry name" value="AAA_13"/>
    <property type="match status" value="1"/>
</dbReference>
<evidence type="ECO:0000256" key="1">
    <source>
        <dbReference type="SAM" id="Coils"/>
    </source>
</evidence>
<proteinExistence type="predicted"/>
<dbReference type="PANTHER" id="PTHR32182:SF22">
    <property type="entry name" value="ATP-DEPENDENT ENDONUCLEASE, OLD FAMILY-RELATED"/>
    <property type="match status" value="1"/>
</dbReference>
<reference evidence="3 4" key="1">
    <citation type="submission" date="2023-02" db="EMBL/GenBank/DDBJ databases">
        <title>Oceanobacillus kimchii IFOP_LL358 isolated form Alexandrium catenella lab strain.</title>
        <authorList>
            <person name="Gajardo G."/>
            <person name="Ueki S."/>
            <person name="Maruyama F."/>
        </authorList>
    </citation>
    <scope>NUCLEOTIDE SEQUENCE [LARGE SCALE GENOMIC DNA]</scope>
    <source>
        <strain evidence="3 4">IFOP_LL358</strain>
    </source>
</reference>
<evidence type="ECO:0000259" key="2">
    <source>
        <dbReference type="Pfam" id="PF13166"/>
    </source>
</evidence>
<feature type="coiled-coil region" evidence="1">
    <location>
        <begin position="482"/>
        <end position="509"/>
    </location>
</feature>
<keyword evidence="1" id="KW-0175">Coiled coil</keyword>
<keyword evidence="4" id="KW-1185">Reference proteome</keyword>
<dbReference type="SUPFAM" id="SSF52540">
    <property type="entry name" value="P-loop containing nucleoside triphosphate hydrolases"/>
    <property type="match status" value="1"/>
</dbReference>
<dbReference type="InterPro" id="IPR026866">
    <property type="entry name" value="CR006_AAA"/>
</dbReference>
<gene>
    <name evidence="3" type="ORF">MACH08_02170</name>
</gene>
<evidence type="ECO:0000313" key="4">
    <source>
        <dbReference type="Proteomes" id="UP001275436"/>
    </source>
</evidence>
<name>A0ABQ5TCV0_9BACI</name>
<protein>
    <recommendedName>
        <fullName evidence="2">Protein CR006 P-loop domain-containing protein</fullName>
    </recommendedName>
</protein>
<dbReference type="Proteomes" id="UP001275436">
    <property type="component" value="Unassembled WGS sequence"/>
</dbReference>
<feature type="domain" description="Protein CR006 P-loop" evidence="2">
    <location>
        <begin position="99"/>
        <end position="695"/>
    </location>
</feature>
<accession>A0ABQ5TCV0</accession>
<dbReference type="InterPro" id="IPR027417">
    <property type="entry name" value="P-loop_NTPase"/>
</dbReference>
<dbReference type="RefSeq" id="WP_317957579.1">
    <property type="nucleotide sequence ID" value="NZ_BSKO01000001.1"/>
</dbReference>